<dbReference type="RefSeq" id="WP_203831038.1">
    <property type="nucleotide sequence ID" value="NZ_BAAATY010000065.1"/>
</dbReference>
<dbReference type="InterPro" id="IPR002110">
    <property type="entry name" value="Ankyrin_rpt"/>
</dbReference>
<keyword evidence="2 3" id="KW-0040">ANK repeat</keyword>
<evidence type="ECO:0000256" key="2">
    <source>
        <dbReference type="ARBA" id="ARBA00023043"/>
    </source>
</evidence>
<organism evidence="5 6">
    <name type="scientific">Actinoplanes palleronii</name>
    <dbReference type="NCBI Taxonomy" id="113570"/>
    <lineage>
        <taxon>Bacteria</taxon>
        <taxon>Bacillati</taxon>
        <taxon>Actinomycetota</taxon>
        <taxon>Actinomycetes</taxon>
        <taxon>Micromonosporales</taxon>
        <taxon>Micromonosporaceae</taxon>
        <taxon>Actinoplanes</taxon>
    </lineage>
</organism>
<feature type="repeat" description="ANK" evidence="3">
    <location>
        <begin position="471"/>
        <end position="504"/>
    </location>
</feature>
<dbReference type="PANTHER" id="PTHR24171">
    <property type="entry name" value="ANKYRIN REPEAT DOMAIN-CONTAINING PROTEIN 39-RELATED"/>
    <property type="match status" value="1"/>
</dbReference>
<evidence type="ECO:0000313" key="6">
    <source>
        <dbReference type="Proteomes" id="UP000624709"/>
    </source>
</evidence>
<dbReference type="EMBL" id="BOMS01000174">
    <property type="protein sequence ID" value="GIE73455.1"/>
    <property type="molecule type" value="Genomic_DNA"/>
</dbReference>
<evidence type="ECO:0000256" key="3">
    <source>
        <dbReference type="PROSITE-ProRule" id="PRU00023"/>
    </source>
</evidence>
<gene>
    <name evidence="5" type="ORF">Apa02nite_095630</name>
</gene>
<evidence type="ECO:0000256" key="4">
    <source>
        <dbReference type="SAM" id="MobiDB-lite"/>
    </source>
</evidence>
<dbReference type="PANTHER" id="PTHR24171:SF8">
    <property type="entry name" value="BRCA1-ASSOCIATED RING DOMAIN PROTEIN 1"/>
    <property type="match status" value="1"/>
</dbReference>
<reference evidence="5 6" key="1">
    <citation type="submission" date="2021-01" db="EMBL/GenBank/DDBJ databases">
        <title>Whole genome shotgun sequence of Actinoplanes palleronii NBRC 14916.</title>
        <authorList>
            <person name="Komaki H."/>
            <person name="Tamura T."/>
        </authorList>
    </citation>
    <scope>NUCLEOTIDE SEQUENCE [LARGE SCALE GENOMIC DNA]</scope>
    <source>
        <strain evidence="5 6">NBRC 14916</strain>
    </source>
</reference>
<keyword evidence="6" id="KW-1185">Reference proteome</keyword>
<name>A0ABQ4BS37_9ACTN</name>
<evidence type="ECO:0000256" key="1">
    <source>
        <dbReference type="ARBA" id="ARBA00022737"/>
    </source>
</evidence>
<proteinExistence type="predicted"/>
<dbReference type="Gene3D" id="1.25.40.20">
    <property type="entry name" value="Ankyrin repeat-containing domain"/>
    <property type="match status" value="1"/>
</dbReference>
<dbReference type="Pfam" id="PF12796">
    <property type="entry name" value="Ank_2"/>
    <property type="match status" value="1"/>
</dbReference>
<sequence>MSLAEWERIRRYAVPARMITECTAARERGDWAAACAAGDVDVTFDAASLAGRFGPDVAATLLDMLAGFAPDLLRWHLPRALGGYSTLATDVLYLLAPDGPVDLETVLLTVRSPQSVLGSQRLMLGTGRPADLVPVDAEHLPVPPIRLAPHHWDARRAGELRATVSGPARTAAGGNLPAGGEGPRTATDRTEGPRTPTDLGETWHAAGLPISHEEAVRLFIDDHFRLIDPYALVTEARRVAAQFGQRTLTLTGWLDRRQILRLDVDGDVVTATAQQVNWDGYTEVRRLPHLSPRLLRFPPDLDLVRHGRLPAGALHPLIRSALFPGTPAAPPAEPADRAVFTRVRCHGEWHVIDHRDGRLHLPAHTAAEAQRERALRAFGGPVSGCFAAAQAWTGMSGRLPKRLRDHRRDLWLRMVHGGTRVVLELLDGGMDPGVRDGRGRTLLHRLRSFDHTRLLPRLLEAGLDVNDRDKEGSTPLYLAVVNLWPPELIIALVDAGADPRMPNQDDVSVLDYLDDMLAYLEPKDQRGPAFHTAIEYLKEHA</sequence>
<dbReference type="InterPro" id="IPR036770">
    <property type="entry name" value="Ankyrin_rpt-contain_sf"/>
</dbReference>
<dbReference type="SUPFAM" id="SSF48403">
    <property type="entry name" value="Ankyrin repeat"/>
    <property type="match status" value="1"/>
</dbReference>
<accession>A0ABQ4BS37</accession>
<dbReference type="Proteomes" id="UP000624709">
    <property type="component" value="Unassembled WGS sequence"/>
</dbReference>
<dbReference type="PROSITE" id="PS50088">
    <property type="entry name" value="ANK_REPEAT"/>
    <property type="match status" value="2"/>
</dbReference>
<feature type="repeat" description="ANK" evidence="3">
    <location>
        <begin position="438"/>
        <end position="470"/>
    </location>
</feature>
<feature type="region of interest" description="Disordered" evidence="4">
    <location>
        <begin position="165"/>
        <end position="199"/>
    </location>
</feature>
<comment type="caution">
    <text evidence="5">The sequence shown here is derived from an EMBL/GenBank/DDBJ whole genome shotgun (WGS) entry which is preliminary data.</text>
</comment>
<evidence type="ECO:0000313" key="5">
    <source>
        <dbReference type="EMBL" id="GIE73455.1"/>
    </source>
</evidence>
<protein>
    <recommendedName>
        <fullName evidence="7">Ankyrin repeat protein</fullName>
    </recommendedName>
</protein>
<evidence type="ECO:0008006" key="7">
    <source>
        <dbReference type="Google" id="ProtNLM"/>
    </source>
</evidence>
<keyword evidence="1" id="KW-0677">Repeat</keyword>